<sequence length="167" mass="19800">MEFQRLLREHERILFKIAYGYCRNPGERQDLIQEICLQLWKGFPRYDAARPFPTWMFRIGLNVAISFKRKTYTRKAGVISDLEFIAAKESPVEIELERNEQLERLNSMIHQLDELNRALLILYLEDHSTREISEILGISETNVTTKIHRLKSYLRSQMESNKTPRGE</sequence>
<keyword evidence="3" id="KW-0731">Sigma factor</keyword>
<name>A0A8E6EUB1_9BACT</name>
<keyword evidence="2" id="KW-0805">Transcription regulation</keyword>
<dbReference type="Pfam" id="PF08281">
    <property type="entry name" value="Sigma70_r4_2"/>
    <property type="match status" value="1"/>
</dbReference>
<evidence type="ECO:0000256" key="1">
    <source>
        <dbReference type="ARBA" id="ARBA00010641"/>
    </source>
</evidence>
<dbReference type="InterPro" id="IPR014284">
    <property type="entry name" value="RNA_pol_sigma-70_dom"/>
</dbReference>
<dbReference type="KEGG" id="tsph:KIH39_06120"/>
<dbReference type="PANTHER" id="PTHR43133">
    <property type="entry name" value="RNA POLYMERASE ECF-TYPE SIGMA FACTO"/>
    <property type="match status" value="1"/>
</dbReference>
<dbReference type="SUPFAM" id="SSF88946">
    <property type="entry name" value="Sigma2 domain of RNA polymerase sigma factors"/>
    <property type="match status" value="1"/>
</dbReference>
<dbReference type="Pfam" id="PF04542">
    <property type="entry name" value="Sigma70_r2"/>
    <property type="match status" value="1"/>
</dbReference>
<dbReference type="InterPro" id="IPR013249">
    <property type="entry name" value="RNA_pol_sigma70_r4_t2"/>
</dbReference>
<organism evidence="7 8">
    <name type="scientific">Telmatocola sphagniphila</name>
    <dbReference type="NCBI Taxonomy" id="1123043"/>
    <lineage>
        <taxon>Bacteria</taxon>
        <taxon>Pseudomonadati</taxon>
        <taxon>Planctomycetota</taxon>
        <taxon>Planctomycetia</taxon>
        <taxon>Gemmatales</taxon>
        <taxon>Gemmataceae</taxon>
    </lineage>
</organism>
<dbReference type="GO" id="GO:0006352">
    <property type="term" value="P:DNA-templated transcription initiation"/>
    <property type="evidence" value="ECO:0007669"/>
    <property type="project" value="InterPro"/>
</dbReference>
<dbReference type="GO" id="GO:0003677">
    <property type="term" value="F:DNA binding"/>
    <property type="evidence" value="ECO:0007669"/>
    <property type="project" value="InterPro"/>
</dbReference>
<feature type="domain" description="RNA polymerase sigma factor 70 region 4 type 2" evidence="6">
    <location>
        <begin position="103"/>
        <end position="151"/>
    </location>
</feature>
<feature type="domain" description="RNA polymerase sigma-70 region 2" evidence="5">
    <location>
        <begin position="6"/>
        <end position="71"/>
    </location>
</feature>
<dbReference type="InterPro" id="IPR013325">
    <property type="entry name" value="RNA_pol_sigma_r2"/>
</dbReference>
<reference evidence="7" key="1">
    <citation type="submission" date="2021-05" db="EMBL/GenBank/DDBJ databases">
        <title>Complete genome sequence of the cellulolytic planctomycete Telmatocola sphagniphila SP2T and characterization of the first cellulase from planctomycetes.</title>
        <authorList>
            <person name="Rakitin A.L."/>
            <person name="Beletsky A.V."/>
            <person name="Naumoff D.G."/>
            <person name="Kulichevskaya I.S."/>
            <person name="Mardanov A.V."/>
            <person name="Ravin N.V."/>
            <person name="Dedysh S.N."/>
        </authorList>
    </citation>
    <scope>NUCLEOTIDE SEQUENCE</scope>
    <source>
        <strain evidence="7">SP2T</strain>
    </source>
</reference>
<dbReference type="RefSeq" id="WP_213498373.1">
    <property type="nucleotide sequence ID" value="NZ_CP074694.1"/>
</dbReference>
<evidence type="ECO:0000256" key="3">
    <source>
        <dbReference type="ARBA" id="ARBA00023082"/>
    </source>
</evidence>
<protein>
    <submittedName>
        <fullName evidence="7">RNA polymerase sigma factor</fullName>
    </submittedName>
</protein>
<dbReference type="PANTHER" id="PTHR43133:SF45">
    <property type="entry name" value="RNA POLYMERASE ECF-TYPE SIGMA FACTOR"/>
    <property type="match status" value="1"/>
</dbReference>
<dbReference type="GO" id="GO:0016987">
    <property type="term" value="F:sigma factor activity"/>
    <property type="evidence" value="ECO:0007669"/>
    <property type="project" value="UniProtKB-KW"/>
</dbReference>
<evidence type="ECO:0000259" key="6">
    <source>
        <dbReference type="Pfam" id="PF08281"/>
    </source>
</evidence>
<keyword evidence="4" id="KW-0804">Transcription</keyword>
<evidence type="ECO:0000313" key="8">
    <source>
        <dbReference type="Proteomes" id="UP000676194"/>
    </source>
</evidence>
<dbReference type="SUPFAM" id="SSF88659">
    <property type="entry name" value="Sigma3 and sigma4 domains of RNA polymerase sigma factors"/>
    <property type="match status" value="1"/>
</dbReference>
<dbReference type="InterPro" id="IPR013324">
    <property type="entry name" value="RNA_pol_sigma_r3/r4-like"/>
</dbReference>
<comment type="similarity">
    <text evidence="1">Belongs to the sigma-70 factor family. ECF subfamily.</text>
</comment>
<dbReference type="AlphaFoldDB" id="A0A8E6EUB1"/>
<dbReference type="EMBL" id="CP074694">
    <property type="protein sequence ID" value="QVL33484.1"/>
    <property type="molecule type" value="Genomic_DNA"/>
</dbReference>
<dbReference type="Proteomes" id="UP000676194">
    <property type="component" value="Chromosome"/>
</dbReference>
<dbReference type="Gene3D" id="1.10.1740.10">
    <property type="match status" value="1"/>
</dbReference>
<keyword evidence="8" id="KW-1185">Reference proteome</keyword>
<dbReference type="InterPro" id="IPR039425">
    <property type="entry name" value="RNA_pol_sigma-70-like"/>
</dbReference>
<dbReference type="InterPro" id="IPR007627">
    <property type="entry name" value="RNA_pol_sigma70_r2"/>
</dbReference>
<accession>A0A8E6EUB1</accession>
<evidence type="ECO:0000256" key="4">
    <source>
        <dbReference type="ARBA" id="ARBA00023163"/>
    </source>
</evidence>
<dbReference type="NCBIfam" id="TIGR02937">
    <property type="entry name" value="sigma70-ECF"/>
    <property type="match status" value="1"/>
</dbReference>
<dbReference type="InterPro" id="IPR036388">
    <property type="entry name" value="WH-like_DNA-bd_sf"/>
</dbReference>
<dbReference type="Gene3D" id="1.10.10.10">
    <property type="entry name" value="Winged helix-like DNA-binding domain superfamily/Winged helix DNA-binding domain"/>
    <property type="match status" value="1"/>
</dbReference>
<gene>
    <name evidence="7" type="ORF">KIH39_06120</name>
</gene>
<evidence type="ECO:0000313" key="7">
    <source>
        <dbReference type="EMBL" id="QVL33484.1"/>
    </source>
</evidence>
<evidence type="ECO:0000256" key="2">
    <source>
        <dbReference type="ARBA" id="ARBA00023015"/>
    </source>
</evidence>
<proteinExistence type="inferred from homology"/>
<evidence type="ECO:0000259" key="5">
    <source>
        <dbReference type="Pfam" id="PF04542"/>
    </source>
</evidence>